<evidence type="ECO:0000313" key="3">
    <source>
        <dbReference type="Proteomes" id="UP000184020"/>
    </source>
</evidence>
<dbReference type="InterPro" id="IPR022385">
    <property type="entry name" value="Rhs_assc_core"/>
</dbReference>
<organism evidence="2 3">
    <name type="scientific">Flavobacterium micromati</name>
    <dbReference type="NCBI Taxonomy" id="229205"/>
    <lineage>
        <taxon>Bacteria</taxon>
        <taxon>Pseudomonadati</taxon>
        <taxon>Bacteroidota</taxon>
        <taxon>Flavobacteriia</taxon>
        <taxon>Flavobacteriales</taxon>
        <taxon>Flavobacteriaceae</taxon>
        <taxon>Flavobacterium</taxon>
    </lineage>
</organism>
<feature type="region of interest" description="Disordered" evidence="1">
    <location>
        <begin position="463"/>
        <end position="505"/>
    </location>
</feature>
<dbReference type="RefSeq" id="WP_073021269.1">
    <property type="nucleotide sequence ID" value="NZ_FQWF01000012.1"/>
</dbReference>
<name>A0A1M5PA04_9FLAO</name>
<reference evidence="3" key="1">
    <citation type="submission" date="2016-11" db="EMBL/GenBank/DDBJ databases">
        <authorList>
            <person name="Varghese N."/>
            <person name="Submissions S."/>
        </authorList>
    </citation>
    <scope>NUCLEOTIDE SEQUENCE [LARGE SCALE GENOMIC DNA]</scope>
    <source>
        <strain evidence="3">DSM 17659</strain>
    </source>
</reference>
<feature type="compositionally biased region" description="Low complexity" evidence="1">
    <location>
        <begin position="487"/>
        <end position="497"/>
    </location>
</feature>
<protein>
    <submittedName>
        <fullName evidence="2">RHS repeat-associated core domain-containing protein</fullName>
    </submittedName>
</protein>
<proteinExistence type="predicted"/>
<evidence type="ECO:0000256" key="1">
    <source>
        <dbReference type="SAM" id="MobiDB-lite"/>
    </source>
</evidence>
<dbReference type="InterPro" id="IPR050708">
    <property type="entry name" value="T6SS_VgrG/RHS"/>
</dbReference>
<dbReference type="OrthoDB" id="1376075at2"/>
<dbReference type="NCBIfam" id="TIGR03696">
    <property type="entry name" value="Rhs_assc_core"/>
    <property type="match status" value="1"/>
</dbReference>
<dbReference type="STRING" id="229205.SAMN05444372_112123"/>
<gene>
    <name evidence="2" type="ORF">SAMN05444372_112123</name>
</gene>
<sequence length="505" mass="55050">MSLKMVCLSSSYFVISKGKFTKHYFEGAGRILSKLGNGAFAQPLKITAGGVNYSQLTAEQQQALDNYVKSLGVPPGPPTQQGIYATPEYTGDPYPSEVLQPVEENQEPPEGWPRNPIFNKPGGVPGPLVQFGPPLNPETVQAAEGFTSIGLRENDIFYFHPDHLGSTSYISTRSGSISQHVEYIAFGEVLFEEHSSSFSSPYLFNGKELDRETNLSYYGARYLDMKTSLWLTVDPLAEKYPNIGVYTYCANNPINAIDPDGRLVLFINGMWGRGTGASDGGTAKHWGQDWILSAQKAIGDYNARFYDGSSDWTGKTGGMSRVSWNMDPVNRYSSGYSQGKKDAANIVNSLERGSNGEITESIKVVTSSMGAAYSRGMTAAINDYVTDQNNIIDKFNNSLSKNKAGNYVEPSKVKQRLNVSIEFTVDLDAFQAKKVGADPNSQSNYFMKADGWESNFVGGNNVPGSTEIGSSSMKHHHPSWAPAGDLPKSTSNPTSSKKPIENPTN</sequence>
<accession>A0A1M5PA04</accession>
<dbReference type="AlphaFoldDB" id="A0A1M5PA04"/>
<dbReference type="Gene3D" id="2.180.10.10">
    <property type="entry name" value="RHS repeat-associated core"/>
    <property type="match status" value="1"/>
</dbReference>
<evidence type="ECO:0000313" key="2">
    <source>
        <dbReference type="EMBL" id="SHG98654.1"/>
    </source>
</evidence>
<keyword evidence="3" id="KW-1185">Reference proteome</keyword>
<dbReference type="EMBL" id="FQWF01000012">
    <property type="protein sequence ID" value="SHG98654.1"/>
    <property type="molecule type" value="Genomic_DNA"/>
</dbReference>
<dbReference type="Proteomes" id="UP000184020">
    <property type="component" value="Unassembled WGS sequence"/>
</dbReference>
<feature type="compositionally biased region" description="Polar residues" evidence="1">
    <location>
        <begin position="463"/>
        <end position="472"/>
    </location>
</feature>
<dbReference type="PANTHER" id="PTHR32305">
    <property type="match status" value="1"/>
</dbReference>
<dbReference type="PANTHER" id="PTHR32305:SF15">
    <property type="entry name" value="PROTEIN RHSA-RELATED"/>
    <property type="match status" value="1"/>
</dbReference>